<evidence type="ECO:0000256" key="3">
    <source>
        <dbReference type="ARBA" id="ARBA00023163"/>
    </source>
</evidence>
<keyword evidence="4" id="KW-1133">Transmembrane helix</keyword>
<dbReference type="Gene3D" id="1.10.10.10">
    <property type="entry name" value="Winged helix-like DNA-binding domain superfamily/Winged helix DNA-binding domain"/>
    <property type="match status" value="1"/>
</dbReference>
<dbReference type="SMART" id="SM00421">
    <property type="entry name" value="HTH_LUXR"/>
    <property type="match status" value="1"/>
</dbReference>
<accession>A0A848CIA3</accession>
<keyword evidence="3" id="KW-0804">Transcription</keyword>
<feature type="domain" description="HTH luxR-type" evidence="5">
    <location>
        <begin position="444"/>
        <end position="509"/>
    </location>
</feature>
<organism evidence="6 7">
    <name type="scientific">Desulfovibrio piger</name>
    <dbReference type="NCBI Taxonomy" id="901"/>
    <lineage>
        <taxon>Bacteria</taxon>
        <taxon>Pseudomonadati</taxon>
        <taxon>Thermodesulfobacteriota</taxon>
        <taxon>Desulfovibrionia</taxon>
        <taxon>Desulfovibrionales</taxon>
        <taxon>Desulfovibrionaceae</taxon>
        <taxon>Desulfovibrio</taxon>
    </lineage>
</organism>
<gene>
    <name evidence="6" type="ORF">HF854_12055</name>
</gene>
<keyword evidence="4" id="KW-0472">Membrane</keyword>
<dbReference type="PROSITE" id="PS00622">
    <property type="entry name" value="HTH_LUXR_1"/>
    <property type="match status" value="1"/>
</dbReference>
<name>A0A848CIA3_9BACT</name>
<dbReference type="SUPFAM" id="SSF46894">
    <property type="entry name" value="C-terminal effector domain of the bipartite response regulators"/>
    <property type="match status" value="1"/>
</dbReference>
<dbReference type="InterPro" id="IPR036388">
    <property type="entry name" value="WH-like_DNA-bd_sf"/>
</dbReference>
<dbReference type="RefSeq" id="WP_168936502.1">
    <property type="nucleotide sequence ID" value="NZ_JABAFY010000085.1"/>
</dbReference>
<evidence type="ECO:0000313" key="6">
    <source>
        <dbReference type="EMBL" id="NME53224.1"/>
    </source>
</evidence>
<dbReference type="Proteomes" id="UP000522333">
    <property type="component" value="Unassembled WGS sequence"/>
</dbReference>
<evidence type="ECO:0000256" key="1">
    <source>
        <dbReference type="ARBA" id="ARBA00023015"/>
    </source>
</evidence>
<reference evidence="6 7" key="1">
    <citation type="submission" date="2020-04" db="EMBL/GenBank/DDBJ databases">
        <authorList>
            <person name="Hitch T.C.A."/>
            <person name="Wylensek D."/>
            <person name="Clavel T."/>
        </authorList>
    </citation>
    <scope>NUCLEOTIDE SEQUENCE [LARGE SCALE GENOMIC DNA]</scope>
    <source>
        <strain evidence="6 7">PG-251-APC-1</strain>
    </source>
</reference>
<dbReference type="PANTHER" id="PTHR44688:SF16">
    <property type="entry name" value="DNA-BINDING TRANSCRIPTIONAL ACTIVATOR DEVR_DOSR"/>
    <property type="match status" value="1"/>
</dbReference>
<evidence type="ECO:0000256" key="2">
    <source>
        <dbReference type="ARBA" id="ARBA00023125"/>
    </source>
</evidence>
<dbReference type="InterPro" id="IPR016032">
    <property type="entry name" value="Sig_transdc_resp-reg_C-effctor"/>
</dbReference>
<dbReference type="GO" id="GO:0006355">
    <property type="term" value="P:regulation of DNA-templated transcription"/>
    <property type="evidence" value="ECO:0007669"/>
    <property type="project" value="InterPro"/>
</dbReference>
<dbReference type="CDD" id="cd06170">
    <property type="entry name" value="LuxR_C_like"/>
    <property type="match status" value="1"/>
</dbReference>
<dbReference type="PRINTS" id="PR00038">
    <property type="entry name" value="HTHLUXR"/>
</dbReference>
<feature type="transmembrane region" description="Helical" evidence="4">
    <location>
        <begin position="351"/>
        <end position="372"/>
    </location>
</feature>
<dbReference type="GO" id="GO:0003677">
    <property type="term" value="F:DNA binding"/>
    <property type="evidence" value="ECO:0007669"/>
    <property type="project" value="UniProtKB-KW"/>
</dbReference>
<dbReference type="PANTHER" id="PTHR44688">
    <property type="entry name" value="DNA-BINDING TRANSCRIPTIONAL ACTIVATOR DEVR_DOSR"/>
    <property type="match status" value="1"/>
</dbReference>
<keyword evidence="2" id="KW-0238">DNA-binding</keyword>
<dbReference type="AlphaFoldDB" id="A0A848CIA3"/>
<dbReference type="EMBL" id="JABAFY010000085">
    <property type="protein sequence ID" value="NME53224.1"/>
    <property type="molecule type" value="Genomic_DNA"/>
</dbReference>
<dbReference type="Pfam" id="PF00196">
    <property type="entry name" value="GerE"/>
    <property type="match status" value="1"/>
</dbReference>
<evidence type="ECO:0000256" key="4">
    <source>
        <dbReference type="SAM" id="Phobius"/>
    </source>
</evidence>
<dbReference type="PROSITE" id="PS50043">
    <property type="entry name" value="HTH_LUXR_2"/>
    <property type="match status" value="1"/>
</dbReference>
<evidence type="ECO:0000259" key="5">
    <source>
        <dbReference type="PROSITE" id="PS50043"/>
    </source>
</evidence>
<evidence type="ECO:0000313" key="7">
    <source>
        <dbReference type="Proteomes" id="UP000522333"/>
    </source>
</evidence>
<protein>
    <recommendedName>
        <fullName evidence="5">HTH luxR-type domain-containing protein</fullName>
    </recommendedName>
</protein>
<sequence>MYFASLSVILFTSMVLLLFWFGFIFSPQSSLGRIFDDYLINYERKLSEHISHTAAQGIHLASALTDMIERTLNAKNCSFSAVSDNAALIRELENESVYFLKDALLRSRCSGSFIVFEATMNSALRQSRESRCGVYLKASNITASNPVSPQIFYMRGLSELALEHQFEFHNKWDMEYEMAELPDYAAFLKAASESTESGQFFLTKSFFIRGTSDKVVLLCVPLRGSDGTVYGLCGLEISDILYRLIYRMPQHDLPDMLIGFAQQNGQGANATLHMGTGLMNGPGANLFANPVAITATDGTYYNRYQNGTLEFAGSERALHIAPFSLPGQNVKWVVTALLPREKAQYFCLKQYIFLALFLALFLGIALGASLFLTRRYAAPVLLGIKNARVNGVAATNVRELDELLEFLEAKEQSLLRQQAENVRSVVNTQENNELQADITAYRTFIEQISTLSKAERLVFALYIKGQKSSEIAANLHLSINTIRTHNRNIYAKLNVSSYKELMVYIRMMTAEDRETFA</sequence>
<proteinExistence type="predicted"/>
<dbReference type="InterPro" id="IPR000792">
    <property type="entry name" value="Tscrpt_reg_LuxR_C"/>
</dbReference>
<keyword evidence="1" id="KW-0805">Transcription regulation</keyword>
<keyword evidence="4" id="KW-0812">Transmembrane</keyword>
<comment type="caution">
    <text evidence="6">The sequence shown here is derived from an EMBL/GenBank/DDBJ whole genome shotgun (WGS) entry which is preliminary data.</text>
</comment>